<dbReference type="InterPro" id="IPR017853">
    <property type="entry name" value="GH"/>
</dbReference>
<dbReference type="GO" id="GO:0004553">
    <property type="term" value="F:hydrolase activity, hydrolyzing O-glycosyl compounds"/>
    <property type="evidence" value="ECO:0007669"/>
    <property type="project" value="InterPro"/>
</dbReference>
<dbReference type="EMBL" id="JADGJH010001320">
    <property type="protein sequence ID" value="KAJ3115028.1"/>
    <property type="molecule type" value="Genomic_DNA"/>
</dbReference>
<dbReference type="Gene3D" id="2.60.120.260">
    <property type="entry name" value="Galactose-binding domain-like"/>
    <property type="match status" value="1"/>
</dbReference>
<dbReference type="GO" id="GO:0005975">
    <property type="term" value="P:carbohydrate metabolic process"/>
    <property type="evidence" value="ECO:0007669"/>
    <property type="project" value="InterPro"/>
</dbReference>
<evidence type="ECO:0000256" key="2">
    <source>
        <dbReference type="RuleBase" id="RU003679"/>
    </source>
</evidence>
<name>A0AAD5XBT1_9FUNG</name>
<dbReference type="PANTHER" id="PTHR23421">
    <property type="entry name" value="BETA-GALACTOSIDASE RELATED"/>
    <property type="match status" value="1"/>
</dbReference>
<feature type="region of interest" description="Disordered" evidence="3">
    <location>
        <begin position="140"/>
        <end position="201"/>
    </location>
</feature>
<evidence type="ECO:0000259" key="5">
    <source>
        <dbReference type="Pfam" id="PF01301"/>
    </source>
</evidence>
<feature type="domain" description="Glycoside hydrolase 35 catalytic" evidence="5">
    <location>
        <begin position="354"/>
        <end position="483"/>
    </location>
</feature>
<dbReference type="InterPro" id="IPR031330">
    <property type="entry name" value="Gly_Hdrlase_35_cat"/>
</dbReference>
<accession>A0AAD5XBT1</accession>
<comment type="similarity">
    <text evidence="1 2">Belongs to the glycosyl hydrolase 35 family.</text>
</comment>
<evidence type="ECO:0000313" key="6">
    <source>
        <dbReference type="EMBL" id="KAJ3115028.1"/>
    </source>
</evidence>
<dbReference type="Pfam" id="PF01301">
    <property type="entry name" value="Glyco_hydro_35"/>
    <property type="match status" value="1"/>
</dbReference>
<keyword evidence="7" id="KW-1185">Reference proteome</keyword>
<protein>
    <recommendedName>
        <fullName evidence="5">Glycoside hydrolase 35 catalytic domain-containing protein</fullName>
    </recommendedName>
</protein>
<evidence type="ECO:0000313" key="7">
    <source>
        <dbReference type="Proteomes" id="UP001211907"/>
    </source>
</evidence>
<proteinExistence type="inferred from homology"/>
<dbReference type="Proteomes" id="UP001211907">
    <property type="component" value="Unassembled WGS sequence"/>
</dbReference>
<dbReference type="PRINTS" id="PR00742">
    <property type="entry name" value="GLHYDRLASE35"/>
</dbReference>
<gene>
    <name evidence="6" type="ORF">HK100_001486</name>
</gene>
<reference evidence="6" key="1">
    <citation type="submission" date="2020-05" db="EMBL/GenBank/DDBJ databases">
        <title>Phylogenomic resolution of chytrid fungi.</title>
        <authorList>
            <person name="Stajich J.E."/>
            <person name="Amses K."/>
            <person name="Simmons R."/>
            <person name="Seto K."/>
            <person name="Myers J."/>
            <person name="Bonds A."/>
            <person name="Quandt C.A."/>
            <person name="Barry K."/>
            <person name="Liu P."/>
            <person name="Grigoriev I."/>
            <person name="Longcore J.E."/>
            <person name="James T.Y."/>
        </authorList>
    </citation>
    <scope>NUCLEOTIDE SEQUENCE</scope>
    <source>
        <strain evidence="6">JEL0513</strain>
    </source>
</reference>
<keyword evidence="4" id="KW-0812">Transmembrane</keyword>
<feature type="transmembrane region" description="Helical" evidence="4">
    <location>
        <begin position="27"/>
        <end position="47"/>
    </location>
</feature>
<dbReference type="AlphaFoldDB" id="A0AAD5XBT1"/>
<sequence>MRGRHAAVVAQVFASVHLKKDKNKKMAHGVGVGVSVGLAVAAAVLLATTAQGRALPGGAAEGEGRSATWVGAHARLDAPLAGGRRRAAGGQQPRVPPVARAGPRALGRRAAPLQGAGRRVRARVPALGLPLALALALAGRRRRRGPRRARRCGAARPVPPPAPAGRRGPRSLRVRRDPGLSVSVSDPVPKQSQQTKQAGAVPPWLLADRRVRIRHSRHTLDKPFDARYAAACRQWFRAVLPVVAEHQVTNPTAKLPCVILLQIENENFESIFSFPLGSADDMRFLARVARDCNITVPLFHNDGFEQASWISFDNPKIVAGREKFGLDLYAFDKYVVFAPTSSPMALIRNADSVNSSAQAAAAWPEWSTDTVEAAMDSMESTVRAFGGCAASGPLFIAELQGGWFNHYKLACSYDSIYNYFGEDYTRLMYDSSLAQGVSILNFYMGYGGTNWGTIGDPDVYTSYDYSACIREFGYVSGRARKLRLAIGFTRSMDPILTATDRIPAKSQTIVVTPRKFFNCQRISVSPKIAELAFMRNFSHDRGSKYRVKLVKRPDVVLAGVLGYKQSFVALGAYSSETSGLHLLFSTAPIHVRTHVVVENGQKTEVWIIQNDAKIGGELAFQGDVRVTKSHGNLQPVVKSVKSANCSVVSFAGSYGWCSLANPDNSSSDKSNEKENTPAELLVLCLPEDDLYTLTPYFEEAFWFSGSTDDQALYEAAKSSDPFSVAWGAYSIQHDIKAKTFDIEWQSVEEKVLCLFSPAAKEVGGVYGFEPFVDDNHPLSKFPGLVVRYRTRVHKMPTLAKIQMGRFHSWQTRTTNFSEYEWKPLEFIGSDKTVPSMDTIDLCYTSGHVIYRLTIPQSEYTPKESAVLKISLNIRHRVTIYLNDQHIVGGHMTYALQIFKAGAKQGPDVFSDYKEYILPTEKMHSGGKDGRDNFVYVVVESFGLNRQPFVFDDVRNARGILNVKLQEETVGIWGMKRRRRVVCGIDIAGVDVRTVADAYNLCGFPDEDQATGWSALTSKTAVEKRDNNDAVAVLRLEKTRAAPQWFQGLLEIDARVAQKAGGLKVPLRLHVTGSATAHFWVSGLYLARYYGNGDCVQHDFYIPDTFVTTAVEGKLPIKILLYGGRGDEGDDWIGVEVKGWEIADGWSGNLVDGNGAVFGVLEESLL</sequence>
<comment type="caution">
    <text evidence="6">The sequence shown here is derived from an EMBL/GenBank/DDBJ whole genome shotgun (WGS) entry which is preliminary data.</text>
</comment>
<evidence type="ECO:0000256" key="4">
    <source>
        <dbReference type="SAM" id="Phobius"/>
    </source>
</evidence>
<feature type="region of interest" description="Disordered" evidence="3">
    <location>
        <begin position="83"/>
        <end position="117"/>
    </location>
</feature>
<dbReference type="SUPFAM" id="SSF51445">
    <property type="entry name" value="(Trans)glycosidases"/>
    <property type="match status" value="1"/>
</dbReference>
<feature type="compositionally biased region" description="Basic residues" evidence="3">
    <location>
        <begin position="140"/>
        <end position="153"/>
    </location>
</feature>
<keyword evidence="4" id="KW-1133">Transmembrane helix</keyword>
<evidence type="ECO:0000256" key="1">
    <source>
        <dbReference type="ARBA" id="ARBA00009809"/>
    </source>
</evidence>
<organism evidence="6 7">
    <name type="scientific">Physocladia obscura</name>
    <dbReference type="NCBI Taxonomy" id="109957"/>
    <lineage>
        <taxon>Eukaryota</taxon>
        <taxon>Fungi</taxon>
        <taxon>Fungi incertae sedis</taxon>
        <taxon>Chytridiomycota</taxon>
        <taxon>Chytridiomycota incertae sedis</taxon>
        <taxon>Chytridiomycetes</taxon>
        <taxon>Chytridiales</taxon>
        <taxon>Chytriomycetaceae</taxon>
        <taxon>Physocladia</taxon>
    </lineage>
</organism>
<dbReference type="Gene3D" id="3.20.20.80">
    <property type="entry name" value="Glycosidases"/>
    <property type="match status" value="1"/>
</dbReference>
<keyword evidence="4" id="KW-0472">Membrane</keyword>
<evidence type="ECO:0000256" key="3">
    <source>
        <dbReference type="SAM" id="MobiDB-lite"/>
    </source>
</evidence>
<dbReference type="InterPro" id="IPR001944">
    <property type="entry name" value="Glycoside_Hdrlase_35"/>
</dbReference>